<reference evidence="2" key="1">
    <citation type="submission" date="2018-10" db="EMBL/GenBank/DDBJ databases">
        <title>Effector identification in a new, highly contiguous assembly of the strawberry crown rot pathogen Phytophthora cactorum.</title>
        <authorList>
            <person name="Armitage A.D."/>
            <person name="Nellist C.F."/>
            <person name="Bates H."/>
            <person name="Vickerstaff R.J."/>
            <person name="Harrison R.J."/>
        </authorList>
    </citation>
    <scope>NUCLEOTIDE SEQUENCE</scope>
    <source>
        <strain evidence="2">4040</strain>
        <strain evidence="3">P421</strain>
    </source>
</reference>
<feature type="compositionally biased region" description="Polar residues" evidence="1">
    <location>
        <begin position="39"/>
        <end position="50"/>
    </location>
</feature>
<gene>
    <name evidence="2" type="ORF">PC117_g2543</name>
    <name evidence="3" type="ORF">PC129_g1212</name>
</gene>
<evidence type="ECO:0000313" key="2">
    <source>
        <dbReference type="EMBL" id="KAG2952784.1"/>
    </source>
</evidence>
<name>A0A8T1LPP9_9STRA</name>
<dbReference type="AlphaFoldDB" id="A0A8T1LPP9"/>
<dbReference type="EMBL" id="RCMK01000033">
    <property type="protein sequence ID" value="KAG2952784.1"/>
    <property type="molecule type" value="Genomic_DNA"/>
</dbReference>
<dbReference type="Proteomes" id="UP000760860">
    <property type="component" value="Unassembled WGS sequence"/>
</dbReference>
<dbReference type="EMBL" id="RCMV01000019">
    <property type="protein sequence ID" value="KAG3228223.1"/>
    <property type="molecule type" value="Genomic_DNA"/>
</dbReference>
<comment type="caution">
    <text evidence="2">The sequence shown here is derived from an EMBL/GenBank/DDBJ whole genome shotgun (WGS) entry which is preliminary data.</text>
</comment>
<evidence type="ECO:0000256" key="1">
    <source>
        <dbReference type="SAM" id="MobiDB-lite"/>
    </source>
</evidence>
<proteinExistence type="predicted"/>
<feature type="region of interest" description="Disordered" evidence="1">
    <location>
        <begin position="1"/>
        <end position="50"/>
    </location>
</feature>
<organism evidence="2 4">
    <name type="scientific">Phytophthora cactorum</name>
    <dbReference type="NCBI Taxonomy" id="29920"/>
    <lineage>
        <taxon>Eukaryota</taxon>
        <taxon>Sar</taxon>
        <taxon>Stramenopiles</taxon>
        <taxon>Oomycota</taxon>
        <taxon>Peronosporomycetes</taxon>
        <taxon>Peronosporales</taxon>
        <taxon>Peronosporaceae</taxon>
        <taxon>Phytophthora</taxon>
    </lineage>
</organism>
<dbReference type="Proteomes" id="UP000736787">
    <property type="component" value="Unassembled WGS sequence"/>
</dbReference>
<evidence type="ECO:0000313" key="3">
    <source>
        <dbReference type="EMBL" id="KAG3228223.1"/>
    </source>
</evidence>
<sequence>MVSASSKRLLENAFGFRPVPREASNSTNDTKKARVSPASGLNSTPQHASL</sequence>
<accession>A0A8T1LPP9</accession>
<protein>
    <submittedName>
        <fullName evidence="2">Uncharacterized protein</fullName>
    </submittedName>
</protein>
<evidence type="ECO:0000313" key="4">
    <source>
        <dbReference type="Proteomes" id="UP000736787"/>
    </source>
</evidence>